<name>A0A5C1I4X7_9SPHI</name>
<dbReference type="KEGG" id="mrub:DEO27_024065"/>
<dbReference type="SUPFAM" id="SSF52540">
    <property type="entry name" value="P-loop containing nucleoside triphosphate hydrolases"/>
    <property type="match status" value="1"/>
</dbReference>
<dbReference type="Pfam" id="PF10412">
    <property type="entry name" value="TrwB_AAD_bind"/>
    <property type="match status" value="1"/>
</dbReference>
<organism evidence="2 3">
    <name type="scientific">Mucilaginibacter rubeus</name>
    <dbReference type="NCBI Taxonomy" id="2027860"/>
    <lineage>
        <taxon>Bacteria</taxon>
        <taxon>Pseudomonadati</taxon>
        <taxon>Bacteroidota</taxon>
        <taxon>Sphingobacteriia</taxon>
        <taxon>Sphingobacteriales</taxon>
        <taxon>Sphingobacteriaceae</taxon>
        <taxon>Mucilaginibacter</taxon>
    </lineage>
</organism>
<proteinExistence type="predicted"/>
<sequence length="406" mass="45548">MYNFKPFTPIGVTNWRNHNQLFGIKPNDKLSHIFVIGKSGTGKSHLLINMACDDIYKAQGICVLDPHADTVKAILRQIPENRKSDLVYFDATNTSGLPGFNPLANVPEHQRQLVASEMITTFKKLFLESWGNRMEYILRFAIVTLLEYPGATLLDINALLTDKSFRGNVLQSIKNPYIRAFWETEYEMQSASTQANTILPILNKIGVLLANDTLRGIFGQQNGISFEQCMNEGKIVLCNLSKGEVGEDVATVLGSFITTAIQNAAMRRASIPESQRKPFYLYIDEAQNFVSTSFATMLPQVRKFGLGLFLANQHLSQLDTETRSAILANFGSLIVFRIGLEDAKVMEREFYPVFTYDDFISLPKYHIYIKLLIDGAESKGFSAVTLNDFLGHSGIRYQAALPSLEE</sequence>
<dbReference type="EMBL" id="CP043450">
    <property type="protein sequence ID" value="QEM12955.1"/>
    <property type="molecule type" value="Genomic_DNA"/>
</dbReference>
<dbReference type="PANTHER" id="PTHR42957:SF1">
    <property type="entry name" value="HELICASE MJ1565-RELATED"/>
    <property type="match status" value="1"/>
</dbReference>
<keyword evidence="2" id="KW-0547">Nucleotide-binding</keyword>
<dbReference type="GO" id="GO:0005524">
    <property type="term" value="F:ATP binding"/>
    <property type="evidence" value="ECO:0007669"/>
    <property type="project" value="UniProtKB-KW"/>
</dbReference>
<dbReference type="AlphaFoldDB" id="A0A5C1I4X7"/>
<dbReference type="InterPro" id="IPR027417">
    <property type="entry name" value="P-loop_NTPase"/>
</dbReference>
<evidence type="ECO:0000259" key="1">
    <source>
        <dbReference type="Pfam" id="PF10412"/>
    </source>
</evidence>
<keyword evidence="3" id="KW-1185">Reference proteome</keyword>
<protein>
    <submittedName>
        <fullName evidence="2">ATP-binding protein</fullName>
    </submittedName>
</protein>
<evidence type="ECO:0000313" key="3">
    <source>
        <dbReference type="Proteomes" id="UP000251402"/>
    </source>
</evidence>
<accession>A0A5C1I4X7</accession>
<dbReference type="InterPro" id="IPR019476">
    <property type="entry name" value="T4SS_TraD_DNA-bd"/>
</dbReference>
<feature type="domain" description="Type IV secretion system coupling protein TraD DNA-binding" evidence="1">
    <location>
        <begin position="25"/>
        <end position="337"/>
    </location>
</feature>
<evidence type="ECO:0000313" key="2">
    <source>
        <dbReference type="EMBL" id="QEM12955.1"/>
    </source>
</evidence>
<dbReference type="RefSeq" id="WP_112574886.1">
    <property type="nucleotide sequence ID" value="NZ_CP043450.1"/>
</dbReference>
<dbReference type="CDD" id="cd01127">
    <property type="entry name" value="TrwB_TraG_TraD_VirD4"/>
    <property type="match status" value="1"/>
</dbReference>
<dbReference type="OrthoDB" id="9806951at2"/>
<reference evidence="2" key="1">
    <citation type="submission" date="2019-08" db="EMBL/GenBank/DDBJ databases">
        <title>Comparative genome analysis confer to the adaptation heavy metal polluted environment.</title>
        <authorList>
            <person name="Li Y."/>
        </authorList>
    </citation>
    <scope>NUCLEOTIDE SEQUENCE [LARGE SCALE GENOMIC DNA]</scope>
    <source>
        <strain evidence="2">P1</strain>
    </source>
</reference>
<dbReference type="PANTHER" id="PTHR42957">
    <property type="entry name" value="HELICASE MJ1565-RELATED"/>
    <property type="match status" value="1"/>
</dbReference>
<gene>
    <name evidence="2" type="ORF">DEO27_024065</name>
</gene>
<keyword evidence="2" id="KW-0067">ATP-binding</keyword>
<dbReference type="Gene3D" id="3.40.50.300">
    <property type="entry name" value="P-loop containing nucleotide triphosphate hydrolases"/>
    <property type="match status" value="2"/>
</dbReference>
<dbReference type="InterPro" id="IPR008571">
    <property type="entry name" value="HerA-like"/>
</dbReference>
<dbReference type="Proteomes" id="UP000251402">
    <property type="component" value="Chromosome"/>
</dbReference>